<evidence type="ECO:0000313" key="2">
    <source>
        <dbReference type="Proteomes" id="UP001165960"/>
    </source>
</evidence>
<accession>A0ACC2TB18</accession>
<reference evidence="1" key="1">
    <citation type="submission" date="2022-04" db="EMBL/GenBank/DDBJ databases">
        <title>Genome of the entomopathogenic fungus Entomophthora muscae.</title>
        <authorList>
            <person name="Elya C."/>
            <person name="Lovett B.R."/>
            <person name="Lee E."/>
            <person name="Macias A.M."/>
            <person name="Hajek A.E."/>
            <person name="De Bivort B.L."/>
            <person name="Kasson M.T."/>
            <person name="De Fine Licht H.H."/>
            <person name="Stajich J.E."/>
        </authorList>
    </citation>
    <scope>NUCLEOTIDE SEQUENCE</scope>
    <source>
        <strain evidence="1">Berkeley</strain>
    </source>
</reference>
<proteinExistence type="predicted"/>
<evidence type="ECO:0000313" key="1">
    <source>
        <dbReference type="EMBL" id="KAJ9071889.1"/>
    </source>
</evidence>
<protein>
    <submittedName>
        <fullName evidence="1">Uncharacterized protein</fullName>
    </submittedName>
</protein>
<organism evidence="1 2">
    <name type="scientific">Entomophthora muscae</name>
    <dbReference type="NCBI Taxonomy" id="34485"/>
    <lineage>
        <taxon>Eukaryota</taxon>
        <taxon>Fungi</taxon>
        <taxon>Fungi incertae sedis</taxon>
        <taxon>Zoopagomycota</taxon>
        <taxon>Entomophthoromycotina</taxon>
        <taxon>Entomophthoromycetes</taxon>
        <taxon>Entomophthorales</taxon>
        <taxon>Entomophthoraceae</taxon>
        <taxon>Entomophthora</taxon>
    </lineage>
</organism>
<dbReference type="Proteomes" id="UP001165960">
    <property type="component" value="Unassembled WGS sequence"/>
</dbReference>
<dbReference type="EMBL" id="QTSX02003089">
    <property type="protein sequence ID" value="KAJ9071889.1"/>
    <property type="molecule type" value="Genomic_DNA"/>
</dbReference>
<name>A0ACC2TB18_9FUNG</name>
<comment type="caution">
    <text evidence="1">The sequence shown here is derived from an EMBL/GenBank/DDBJ whole genome shotgun (WGS) entry which is preliminary data.</text>
</comment>
<gene>
    <name evidence="1" type="ORF">DSO57_1032762</name>
</gene>
<sequence length="294" mass="32392">MPMCKVLSALQHRNTSPGVISSIMSLFMNSGSKVAINSELTRFVPKKRGLFQGFILSPLLFDISIDGAALAPISAFLVDEVRNHIALFFADDIKIQRKNLLELQRGLTILSDWSRANGMSAINAKCGYIPVASGSRSTMLWNNTALSLMKLYTYLGFPHMANGIQVANLASAAANKVSALMSMFSGVAHSWTPLVWTTVYRTFFRFQMDYPLPLLFFANKFAKSPATTAAFVCLKKVHTQAMAWCTNISGQSLITSVITFIPTLANRVYHLATCFAFHVENLAFDNPLCLLCPT</sequence>
<keyword evidence="2" id="KW-1185">Reference proteome</keyword>